<dbReference type="InterPro" id="IPR013217">
    <property type="entry name" value="Methyltransf_12"/>
</dbReference>
<organism evidence="6 7">
    <name type="scientific">Phormidium tenue NIES-30</name>
    <dbReference type="NCBI Taxonomy" id="549789"/>
    <lineage>
        <taxon>Bacteria</taxon>
        <taxon>Bacillati</taxon>
        <taxon>Cyanobacteriota</taxon>
        <taxon>Cyanophyceae</taxon>
        <taxon>Oscillatoriophycideae</taxon>
        <taxon>Oscillatoriales</taxon>
        <taxon>Oscillatoriaceae</taxon>
        <taxon>Phormidium</taxon>
    </lineage>
</organism>
<dbReference type="Pfam" id="PF18563">
    <property type="entry name" value="TubC_N"/>
    <property type="match status" value="1"/>
</dbReference>
<dbReference type="Gene3D" id="3.30.300.30">
    <property type="match status" value="2"/>
</dbReference>
<dbReference type="PROSITE" id="PS00455">
    <property type="entry name" value="AMP_BINDING"/>
    <property type="match status" value="1"/>
</dbReference>
<dbReference type="GO" id="GO:0005737">
    <property type="term" value="C:cytoplasm"/>
    <property type="evidence" value="ECO:0007669"/>
    <property type="project" value="TreeGrafter"/>
</dbReference>
<dbReference type="PANTHER" id="PTHR45527">
    <property type="entry name" value="NONRIBOSOMAL PEPTIDE SYNTHETASE"/>
    <property type="match status" value="1"/>
</dbReference>
<reference evidence="6 7" key="1">
    <citation type="submission" date="2016-11" db="EMBL/GenBank/DDBJ databases">
        <title>Draft Genome Sequences of Nine Cyanobacterial Strains from Diverse Habitats.</title>
        <authorList>
            <person name="Zhu T."/>
            <person name="Hou S."/>
            <person name="Lu X."/>
            <person name="Hess W.R."/>
        </authorList>
    </citation>
    <scope>NUCLEOTIDE SEQUENCE [LARGE SCALE GENOMIC DNA]</scope>
    <source>
        <strain evidence="6 7">NIES-30</strain>
    </source>
</reference>
<dbReference type="Gene3D" id="1.10.10.1830">
    <property type="entry name" value="Non-ribosomal peptide synthase, adenylation domain"/>
    <property type="match status" value="1"/>
</dbReference>
<dbReference type="Gene3D" id="3.40.50.980">
    <property type="match status" value="2"/>
</dbReference>
<dbReference type="Gene3D" id="2.30.38.10">
    <property type="entry name" value="Luciferase, Domain 3"/>
    <property type="match status" value="1"/>
</dbReference>
<feature type="compositionally biased region" description="Basic and acidic residues" evidence="4">
    <location>
        <begin position="713"/>
        <end position="728"/>
    </location>
</feature>
<proteinExistence type="predicted"/>
<dbReference type="Pfam" id="PF08242">
    <property type="entry name" value="Methyltransf_12"/>
    <property type="match status" value="1"/>
</dbReference>
<protein>
    <submittedName>
        <fullName evidence="6">Non-ribosomal peptide synthetase</fullName>
    </submittedName>
</protein>
<sequence>MTNRAIADFISHLHQLDIKLSIETDPTVENNQTRLRCNAPEGTLTPALRQELTDRKAELITYLQINLGSGELHPKDSFPSTHSPSHTSTSPLSFAQQRLWFLYQLAPHNPFYNVPAAIHLKGALDRSALERSLQEIVHRHAALRTRFTTVDGQPVQVVEPNANVELAVVNLQAVAISERDRIRQQLAAAEAQRPFNLTTDSLVRMTLLHFDAAESVLLLTMHHIVADGWSLGILIRELGYFYTAFVEDRSPTLPPLPIQYADFARWQHNWLQGEVLEKQLSYWRQQLQDLPVLELPSDRPRPAVQTYRGATYPVHISPALSQALETFSQQSGTSLFMTLLAAFQTLLYRYTGQEDIAIGTPIANRHRSEVEGLIGFFVNSLVMRSELSGNPTFRELLEQVRQVALGAYEHQDLPFEKLVEELDPDRDLSRNPLFQVAFALQNAPMQPLDLPALTLEPAPLDSASTRFDLEVHLWEPAHGLKSFWRSQDGLGGFISYSTDLFDRDRIARLVGHFKTLLEGIVANPDARLSDLPLLTPEENQQILHDWSGCLKNGKTGSPAGFSHQEKTSVEASPVKEIVYFHHFVEAYAKQTPKTIALVTEFQTLTYQALDRQADQLGQSLRKMRVQPNSLVGLCVDRSADMVIGILGILKAGGAYVPLDPTYPSDRLQFILNDTQVSILLTQSWLTESLPATSATIVCLDQPLCPHSPTPSPDKGEGEQEQEESRKSGETLSAQSLLSRHGDRRLGGEGFPDLAYVIYTSGSTGTPKGVLLSHWGLCNVVRAQQQVFQPNRTSRVLQFSSLSFDASIFEIALALGSGGTLYIPPQSAQLPGMALMQFLQEHAITHALMTPAVLAVLPSGELPNLQVLITGGEICSSQVIDRWAANRRFFNAYGPTETTIWATVAELHPGDNPLTIGRPILNTQVYILDAHLNPVPAGIPGELYIGGAGVAQGYLNRPGLTMKRFVSTDLKGVFSPTNKQQSTLYKTGDRVLYNRDGTIHFLGRIDHQIKIRGFRVELGEIETTLQRHPAIQDAVVIPSAASSLIAYFSLDTDYLKETGLRSLQTQHLQHWQTLYNQTYQSTGTPQHPEPSNPQFNITGWNSSYTGKPIPLEQMQEWVSDRVQQILALKPKRVLEIGCGTGLLLFQIAPHCQQYVGTDFSAVSLSSVQAQLDNLNFSHIELLQRIATDFEGIDLESFDVVILNSVVQYFPDEAYLMQVLEKAIATVAENGILFVGDVRNLALLPAFHSWMKFVQAEDGVERSQLWHQVERSQFEEPELAIDPAFFYALRSQFTQIRQVDIRLTRGHSQNEMTQFRYNVLLRVEQSRDVGFCASAQPTLAIRDPREQLDWKHHSVTVQETHQQLLAAEPEIFIITNVANSRVNGAVTTANWLQNKKAPKTVGRMREQLKDTESLAIDPQDWWNLETTLPYTVEITWSTSSAAGDYDVMLIRHGVDAAEDVLPHNERSPQPFTNYPLQANIARQLIPELRQYLTQALPDYMVPAAFVPLATLPLNSSGKVDRRALPPLDHAQHNDLPASNAPQTSTETALIEIWQELLQLKHVNRHDNFFESGGHSLLATQMTSRIRDTFKLELPLKNVFAAPTIAQLAPILDALRDTTPTTPPLVRLDRTAYRRKQSTLLSQPSQVISVPPQQETSLTLPPTSPLVPLALGGSEPPFFCVHPMFGVVFPYLELAHHLKSDRSFYGLQPLGLDGKSRPLNRMEAIAAYYIQAIQTLQPHGPYYLGGWSFGGLVAFEMAQQLTQAGEKVELLAIFDTVAPCTKPSFSQSFKFLMKTALWSTLPFLLDLGALATQRLQSQNSWFSRWQWSAITRLIPEESRLRLADESAINAMLPIVYANSQATQDYVPQPYSQAIALFKAAEQSDANQFDETLGWSELVKNIQLHEVPGNHLSLLKQPHVQILAQQLGHYLT</sequence>
<dbReference type="CDD" id="cd02440">
    <property type="entry name" value="AdoMet_MTases"/>
    <property type="match status" value="1"/>
</dbReference>
<dbReference type="InterPro" id="IPR000873">
    <property type="entry name" value="AMP-dep_synth/lig_dom"/>
</dbReference>
<dbReference type="STRING" id="549789.NIES30_24075"/>
<dbReference type="InterPro" id="IPR020845">
    <property type="entry name" value="AMP-binding_CS"/>
</dbReference>
<dbReference type="EMBL" id="MRCG01000028">
    <property type="protein sequence ID" value="OKH43881.1"/>
    <property type="molecule type" value="Genomic_DNA"/>
</dbReference>
<keyword evidence="3" id="KW-0597">Phosphoprotein</keyword>
<dbReference type="InterPro" id="IPR010071">
    <property type="entry name" value="AA_adenyl_dom"/>
</dbReference>
<dbReference type="OrthoDB" id="9778383at2"/>
<dbReference type="GO" id="GO:0043041">
    <property type="term" value="P:amino acid activation for nonribosomal peptide biosynthetic process"/>
    <property type="evidence" value="ECO:0007669"/>
    <property type="project" value="TreeGrafter"/>
</dbReference>
<dbReference type="InterPro" id="IPR023213">
    <property type="entry name" value="CAT-like_dom_sf"/>
</dbReference>
<dbReference type="InterPro" id="IPR044894">
    <property type="entry name" value="TubC_N_sf"/>
</dbReference>
<name>A0A1U7IYR8_9CYAN</name>
<evidence type="ECO:0000256" key="4">
    <source>
        <dbReference type="SAM" id="MobiDB-lite"/>
    </source>
</evidence>
<keyword evidence="2" id="KW-0596">Phosphopantetheine</keyword>
<dbReference type="InterPro" id="IPR006162">
    <property type="entry name" value="Ppantetheine_attach_site"/>
</dbReference>
<dbReference type="CDD" id="cd19531">
    <property type="entry name" value="LCL_NRPS-like"/>
    <property type="match status" value="1"/>
</dbReference>
<dbReference type="InterPro" id="IPR009081">
    <property type="entry name" value="PP-bd_ACP"/>
</dbReference>
<dbReference type="RefSeq" id="WP_073610997.1">
    <property type="nucleotide sequence ID" value="NZ_MRCG01000028.1"/>
</dbReference>
<dbReference type="InterPro" id="IPR001031">
    <property type="entry name" value="Thioesterase"/>
</dbReference>
<evidence type="ECO:0000259" key="5">
    <source>
        <dbReference type="PROSITE" id="PS50075"/>
    </source>
</evidence>
<dbReference type="PROSITE" id="PS00012">
    <property type="entry name" value="PHOSPHOPANTETHEINE"/>
    <property type="match status" value="1"/>
</dbReference>
<dbReference type="Gene3D" id="1.10.1200.10">
    <property type="entry name" value="ACP-like"/>
    <property type="match status" value="1"/>
</dbReference>
<dbReference type="Pfam" id="PF00668">
    <property type="entry name" value="Condensation"/>
    <property type="match status" value="1"/>
</dbReference>
<dbReference type="InterPro" id="IPR041464">
    <property type="entry name" value="TubC_N"/>
</dbReference>
<evidence type="ECO:0000256" key="2">
    <source>
        <dbReference type="ARBA" id="ARBA00022450"/>
    </source>
</evidence>
<feature type="region of interest" description="Disordered" evidence="4">
    <location>
        <begin position="1518"/>
        <end position="1539"/>
    </location>
</feature>
<dbReference type="Gene3D" id="3.30.559.30">
    <property type="entry name" value="Nonribosomal peptide synthetase, condensation domain"/>
    <property type="match status" value="1"/>
</dbReference>
<feature type="domain" description="Carrier" evidence="5">
    <location>
        <begin position="1538"/>
        <end position="1613"/>
    </location>
</feature>
<evidence type="ECO:0000313" key="6">
    <source>
        <dbReference type="EMBL" id="OKH43881.1"/>
    </source>
</evidence>
<dbReference type="SUPFAM" id="SSF47336">
    <property type="entry name" value="ACP-like"/>
    <property type="match status" value="1"/>
</dbReference>
<dbReference type="InterPro" id="IPR029058">
    <property type="entry name" value="AB_hydrolase_fold"/>
</dbReference>
<dbReference type="SUPFAM" id="SSF52777">
    <property type="entry name" value="CoA-dependent acyltransferases"/>
    <property type="match status" value="2"/>
</dbReference>
<dbReference type="Gene3D" id="3.40.50.1820">
    <property type="entry name" value="alpha/beta hydrolase"/>
    <property type="match status" value="1"/>
</dbReference>
<dbReference type="NCBIfam" id="TIGR01733">
    <property type="entry name" value="AA-adenyl-dom"/>
    <property type="match status" value="1"/>
</dbReference>
<dbReference type="PANTHER" id="PTHR45527:SF1">
    <property type="entry name" value="FATTY ACID SYNTHASE"/>
    <property type="match status" value="1"/>
</dbReference>
<dbReference type="Pfam" id="PF00975">
    <property type="entry name" value="Thioesterase"/>
    <property type="match status" value="1"/>
</dbReference>
<keyword evidence="7" id="KW-1185">Reference proteome</keyword>
<dbReference type="SUPFAM" id="SSF56801">
    <property type="entry name" value="Acetyl-CoA synthetase-like"/>
    <property type="match status" value="1"/>
</dbReference>
<dbReference type="FunFam" id="1.10.1200.10:FF:000016">
    <property type="entry name" value="Non-ribosomal peptide synthase"/>
    <property type="match status" value="1"/>
</dbReference>
<dbReference type="FunFam" id="3.30.559.30:FF:000001">
    <property type="entry name" value="Non-ribosomal peptide synthetase"/>
    <property type="match status" value="1"/>
</dbReference>
<dbReference type="Pfam" id="PF00550">
    <property type="entry name" value="PP-binding"/>
    <property type="match status" value="1"/>
</dbReference>
<dbReference type="InterPro" id="IPR029063">
    <property type="entry name" value="SAM-dependent_MTases_sf"/>
</dbReference>
<accession>A0A1U7IYR8</accession>
<dbReference type="GO" id="GO:0009403">
    <property type="term" value="P:toxin biosynthetic process"/>
    <property type="evidence" value="ECO:0007669"/>
    <property type="project" value="UniProtKB-ARBA"/>
</dbReference>
<dbReference type="GO" id="GO:0072330">
    <property type="term" value="P:monocarboxylic acid biosynthetic process"/>
    <property type="evidence" value="ECO:0007669"/>
    <property type="project" value="UniProtKB-ARBA"/>
</dbReference>
<comment type="cofactor">
    <cofactor evidence="1">
        <name>pantetheine 4'-phosphate</name>
        <dbReference type="ChEBI" id="CHEBI:47942"/>
    </cofactor>
</comment>
<feature type="region of interest" description="Disordered" evidence="4">
    <location>
        <begin position="703"/>
        <end position="735"/>
    </location>
</feature>
<comment type="caution">
    <text evidence="6">The sequence shown here is derived from an EMBL/GenBank/DDBJ whole genome shotgun (WGS) entry which is preliminary data.</text>
</comment>
<dbReference type="InterPro" id="IPR045851">
    <property type="entry name" value="AMP-bd_C_sf"/>
</dbReference>
<dbReference type="GO" id="GO:0031177">
    <property type="term" value="F:phosphopantetheine binding"/>
    <property type="evidence" value="ECO:0007669"/>
    <property type="project" value="TreeGrafter"/>
</dbReference>
<dbReference type="Gene3D" id="3.40.50.150">
    <property type="entry name" value="Vaccinia Virus protein VP39"/>
    <property type="match status" value="1"/>
</dbReference>
<evidence type="ECO:0000256" key="3">
    <source>
        <dbReference type="ARBA" id="ARBA00022553"/>
    </source>
</evidence>
<gene>
    <name evidence="6" type="ORF">NIES30_24075</name>
</gene>
<evidence type="ECO:0000313" key="7">
    <source>
        <dbReference type="Proteomes" id="UP000185557"/>
    </source>
</evidence>
<dbReference type="Pfam" id="PF00501">
    <property type="entry name" value="AMP-binding"/>
    <property type="match status" value="1"/>
</dbReference>
<dbReference type="FunFam" id="3.30.559.10:FF:000012">
    <property type="entry name" value="Non-ribosomal peptide synthetase"/>
    <property type="match status" value="1"/>
</dbReference>
<dbReference type="GO" id="GO:0008610">
    <property type="term" value="P:lipid biosynthetic process"/>
    <property type="evidence" value="ECO:0007669"/>
    <property type="project" value="UniProtKB-ARBA"/>
</dbReference>
<dbReference type="PROSITE" id="PS50075">
    <property type="entry name" value="CARRIER"/>
    <property type="match status" value="1"/>
</dbReference>
<evidence type="ECO:0000256" key="1">
    <source>
        <dbReference type="ARBA" id="ARBA00001957"/>
    </source>
</evidence>
<dbReference type="Proteomes" id="UP000185557">
    <property type="component" value="Unassembled WGS sequence"/>
</dbReference>
<dbReference type="Gene3D" id="3.30.559.10">
    <property type="entry name" value="Chloramphenicol acetyltransferase-like domain"/>
    <property type="match status" value="1"/>
</dbReference>
<dbReference type="SUPFAM" id="SSF53474">
    <property type="entry name" value="alpha/beta-Hydrolases"/>
    <property type="match status" value="1"/>
</dbReference>
<dbReference type="InterPro" id="IPR001242">
    <property type="entry name" value="Condensation_dom"/>
</dbReference>
<dbReference type="SUPFAM" id="SSF53335">
    <property type="entry name" value="S-adenosyl-L-methionine-dependent methyltransferases"/>
    <property type="match status" value="1"/>
</dbReference>
<dbReference type="InterPro" id="IPR036736">
    <property type="entry name" value="ACP-like_sf"/>
</dbReference>
<dbReference type="GO" id="GO:0003824">
    <property type="term" value="F:catalytic activity"/>
    <property type="evidence" value="ECO:0007669"/>
    <property type="project" value="InterPro"/>
</dbReference>